<keyword evidence="1" id="KW-1133">Transmembrane helix</keyword>
<keyword evidence="1" id="KW-0472">Membrane</keyword>
<accession>A0A1B7N2J2</accession>
<protein>
    <submittedName>
        <fullName evidence="2">Uncharacterized protein</fullName>
    </submittedName>
</protein>
<name>A0A1B7N2J2_9AGAM</name>
<evidence type="ECO:0000313" key="2">
    <source>
        <dbReference type="EMBL" id="OAX39098.1"/>
    </source>
</evidence>
<feature type="transmembrane region" description="Helical" evidence="1">
    <location>
        <begin position="67"/>
        <end position="89"/>
    </location>
</feature>
<keyword evidence="3" id="KW-1185">Reference proteome</keyword>
<organism evidence="2 3">
    <name type="scientific">Rhizopogon vinicolor AM-OR11-026</name>
    <dbReference type="NCBI Taxonomy" id="1314800"/>
    <lineage>
        <taxon>Eukaryota</taxon>
        <taxon>Fungi</taxon>
        <taxon>Dikarya</taxon>
        <taxon>Basidiomycota</taxon>
        <taxon>Agaricomycotina</taxon>
        <taxon>Agaricomycetes</taxon>
        <taxon>Agaricomycetidae</taxon>
        <taxon>Boletales</taxon>
        <taxon>Suillineae</taxon>
        <taxon>Rhizopogonaceae</taxon>
        <taxon>Rhizopogon</taxon>
    </lineage>
</organism>
<gene>
    <name evidence="2" type="ORF">K503DRAFT_769778</name>
</gene>
<evidence type="ECO:0000256" key="1">
    <source>
        <dbReference type="SAM" id="Phobius"/>
    </source>
</evidence>
<dbReference type="EMBL" id="KV448262">
    <property type="protein sequence ID" value="OAX39098.1"/>
    <property type="molecule type" value="Genomic_DNA"/>
</dbReference>
<dbReference type="AlphaFoldDB" id="A0A1B7N2J2"/>
<sequence length="99" mass="11783">MVRGGFWLSMRMVKAVRTGECESREGEEDEAQPYYALHYVSREDWRRKMSVREAGKHKYALDANSQFFISTFFFVRLFCSPLSLLCLRLRLRLTCLFSR</sequence>
<dbReference type="InParanoid" id="A0A1B7N2J2"/>
<keyword evidence="1" id="KW-0812">Transmembrane</keyword>
<evidence type="ECO:0000313" key="3">
    <source>
        <dbReference type="Proteomes" id="UP000092154"/>
    </source>
</evidence>
<dbReference type="OrthoDB" id="10599577at2759"/>
<proteinExistence type="predicted"/>
<dbReference type="Proteomes" id="UP000092154">
    <property type="component" value="Unassembled WGS sequence"/>
</dbReference>
<reference evidence="2 3" key="1">
    <citation type="submission" date="2016-06" db="EMBL/GenBank/DDBJ databases">
        <title>Comparative genomics of the ectomycorrhizal sister species Rhizopogon vinicolor and Rhizopogon vesiculosus (Basidiomycota: Boletales) reveals a divergence of the mating type B locus.</title>
        <authorList>
            <consortium name="DOE Joint Genome Institute"/>
            <person name="Mujic A.B."/>
            <person name="Kuo A."/>
            <person name="Tritt A."/>
            <person name="Lipzen A."/>
            <person name="Chen C."/>
            <person name="Johnson J."/>
            <person name="Sharma A."/>
            <person name="Barry K."/>
            <person name="Grigoriev I.V."/>
            <person name="Spatafora J.W."/>
        </authorList>
    </citation>
    <scope>NUCLEOTIDE SEQUENCE [LARGE SCALE GENOMIC DNA]</scope>
    <source>
        <strain evidence="2 3">AM-OR11-026</strain>
    </source>
</reference>